<gene>
    <name evidence="1" type="primary">59</name>
    <name evidence="1" type="ORF">PBI_HESTIA_59</name>
</gene>
<accession>A0A3G3M484</accession>
<dbReference type="RefSeq" id="YP_010655970.1">
    <property type="nucleotide sequence ID" value="NC_070833.1"/>
</dbReference>
<proteinExistence type="predicted"/>
<reference evidence="1 2" key="1">
    <citation type="submission" date="2018-09" db="EMBL/GenBank/DDBJ databases">
        <authorList>
            <person name="Ulbrich M.C."/>
            <person name="Stoner T.H."/>
            <person name="Garlena R.A."/>
            <person name="Russell D.A."/>
            <person name="Pope W.H."/>
            <person name="Jacobs-Sera D."/>
            <person name="Hatfull G.F."/>
        </authorList>
    </citation>
    <scope>NUCLEOTIDE SEQUENCE [LARGE SCALE GENOMIC DNA]</scope>
</reference>
<name>A0A3G3M484_9CAUD</name>
<sequence length="35" mass="4099">MCNLMQHSERSSREREAMQCEPIYSSLADQHGIPY</sequence>
<protein>
    <submittedName>
        <fullName evidence="1">Uncharacterized protein</fullName>
    </submittedName>
</protein>
<evidence type="ECO:0000313" key="2">
    <source>
        <dbReference type="Proteomes" id="UP000270301"/>
    </source>
</evidence>
<dbReference type="KEGG" id="vg:77931844"/>
<evidence type="ECO:0000313" key="1">
    <source>
        <dbReference type="EMBL" id="AYR00937.1"/>
    </source>
</evidence>
<dbReference type="GeneID" id="77931844"/>
<dbReference type="Proteomes" id="UP000270301">
    <property type="component" value="Segment"/>
</dbReference>
<organism evidence="1 2">
    <name type="scientific">Arthrobacter phage Hestia</name>
    <dbReference type="NCBI Taxonomy" id="2419609"/>
    <lineage>
        <taxon>Viruses</taxon>
        <taxon>Duplodnaviria</taxon>
        <taxon>Heunggongvirae</taxon>
        <taxon>Uroviricota</taxon>
        <taxon>Caudoviricetes</taxon>
        <taxon>Hestiavirus</taxon>
        <taxon>Hestiavirus hestia</taxon>
    </lineage>
</organism>
<dbReference type="EMBL" id="MH910036">
    <property type="protein sequence ID" value="AYR00937.1"/>
    <property type="molecule type" value="Genomic_DNA"/>
</dbReference>
<keyword evidence="2" id="KW-1185">Reference proteome</keyword>